<name>A0A809QYD9_9PROT</name>
<dbReference type="AlphaFoldDB" id="A0A809QYD9"/>
<gene>
    <name evidence="1" type="ORF">DSYM_11390</name>
</gene>
<reference evidence="1" key="1">
    <citation type="journal article" name="DNA Res.">
        <title>The physiological potential of anammox bacteria as revealed by their core genome structure.</title>
        <authorList>
            <person name="Okubo T."/>
            <person name="Toyoda A."/>
            <person name="Fukuhara K."/>
            <person name="Uchiyama I."/>
            <person name="Harigaya Y."/>
            <person name="Kuroiwa M."/>
            <person name="Suzuki T."/>
            <person name="Murakami Y."/>
            <person name="Suwa Y."/>
            <person name="Takami H."/>
        </authorList>
    </citation>
    <scope>NUCLEOTIDE SEQUENCE</scope>
    <source>
        <strain evidence="1">317325-3</strain>
    </source>
</reference>
<evidence type="ECO:0000313" key="2">
    <source>
        <dbReference type="Proteomes" id="UP000662914"/>
    </source>
</evidence>
<protein>
    <submittedName>
        <fullName evidence="1">Uncharacterized protein</fullName>
    </submittedName>
</protein>
<proteinExistence type="predicted"/>
<evidence type="ECO:0000313" key="1">
    <source>
        <dbReference type="EMBL" id="BBO20440.1"/>
    </source>
</evidence>
<organism evidence="1 2">
    <name type="scientific">Candidatus Desulfobacillus denitrificans</name>
    <dbReference type="NCBI Taxonomy" id="2608985"/>
    <lineage>
        <taxon>Bacteria</taxon>
        <taxon>Pseudomonadati</taxon>
        <taxon>Pseudomonadota</taxon>
        <taxon>Betaproteobacteria</taxon>
        <taxon>Candidatus Desulfobacillus</taxon>
    </lineage>
</organism>
<sequence length="83" mass="9107">MKKLVVKIHAELEVPDDWEIARHPSGITVLKIGDTFVDFDLAPLATTSGDPEAEWSDINVEVVEAVLDAVTGLDADLEFITHH</sequence>
<dbReference type="EMBL" id="AP021857">
    <property type="protein sequence ID" value="BBO20440.1"/>
    <property type="molecule type" value="Genomic_DNA"/>
</dbReference>
<accession>A0A809QYD9</accession>
<dbReference type="KEGG" id="ddz:DSYM_11390"/>
<dbReference type="Proteomes" id="UP000662914">
    <property type="component" value="Chromosome"/>
</dbReference>